<dbReference type="PROSITE" id="PS50127">
    <property type="entry name" value="UBC_2"/>
    <property type="match status" value="1"/>
</dbReference>
<name>A0ABR3XVU9_9PEZI</name>
<keyword evidence="1" id="KW-0833">Ubl conjugation pathway</keyword>
<dbReference type="SUPFAM" id="SSF54495">
    <property type="entry name" value="UBC-like"/>
    <property type="match status" value="1"/>
</dbReference>
<evidence type="ECO:0000259" key="2">
    <source>
        <dbReference type="PROSITE" id="PS50127"/>
    </source>
</evidence>
<keyword evidence="4" id="KW-1185">Reference proteome</keyword>
<sequence length="174" mass="18820">MASKKRIAKELSECTSNPPAGMTVSLANDSDIYRWHVTLAGPAGTPYAGGTFGIVVTLPAEYPFKPPVVSFATRIYHPNVTNDDLGNICLACLKPENWKPASKLLGVLEAVRALLVEPQPDDPLENRIAEEYRRDRTEFDKNARAYVARYAKGPVKFQGKDSAAGTSAPSATAV</sequence>
<protein>
    <recommendedName>
        <fullName evidence="2">UBC core domain-containing protein</fullName>
    </recommendedName>
</protein>
<evidence type="ECO:0000256" key="1">
    <source>
        <dbReference type="ARBA" id="ARBA00022786"/>
    </source>
</evidence>
<dbReference type="Pfam" id="PF00179">
    <property type="entry name" value="UQ_con"/>
    <property type="match status" value="1"/>
</dbReference>
<reference evidence="3 4" key="1">
    <citation type="journal article" date="2024" name="Commun. Biol.">
        <title>Comparative genomic analysis of thermophilic fungi reveals convergent evolutionary adaptations and gene losses.</title>
        <authorList>
            <person name="Steindorff A.S."/>
            <person name="Aguilar-Pontes M.V."/>
            <person name="Robinson A.J."/>
            <person name="Andreopoulos B."/>
            <person name="LaButti K."/>
            <person name="Kuo A."/>
            <person name="Mondo S."/>
            <person name="Riley R."/>
            <person name="Otillar R."/>
            <person name="Haridas S."/>
            <person name="Lipzen A."/>
            <person name="Grimwood J."/>
            <person name="Schmutz J."/>
            <person name="Clum A."/>
            <person name="Reid I.D."/>
            <person name="Moisan M.C."/>
            <person name="Butler G."/>
            <person name="Nguyen T.T.M."/>
            <person name="Dewar K."/>
            <person name="Conant G."/>
            <person name="Drula E."/>
            <person name="Henrissat B."/>
            <person name="Hansel C."/>
            <person name="Singer S."/>
            <person name="Hutchinson M.I."/>
            <person name="de Vries R.P."/>
            <person name="Natvig D.O."/>
            <person name="Powell A.J."/>
            <person name="Tsang A."/>
            <person name="Grigoriev I.V."/>
        </authorList>
    </citation>
    <scope>NUCLEOTIDE SEQUENCE [LARGE SCALE GENOMIC DNA]</scope>
    <source>
        <strain evidence="3 4">ATCC 24622</strain>
    </source>
</reference>
<evidence type="ECO:0000313" key="3">
    <source>
        <dbReference type="EMBL" id="KAL1879679.1"/>
    </source>
</evidence>
<dbReference type="EMBL" id="JAZHXJ010000040">
    <property type="protein sequence ID" value="KAL1879679.1"/>
    <property type="molecule type" value="Genomic_DNA"/>
</dbReference>
<accession>A0ABR3XVU9</accession>
<comment type="caution">
    <text evidence="3">The sequence shown here is derived from an EMBL/GenBank/DDBJ whole genome shotgun (WGS) entry which is preliminary data.</text>
</comment>
<dbReference type="InterPro" id="IPR050113">
    <property type="entry name" value="Ub_conjugating_enzyme"/>
</dbReference>
<dbReference type="SMART" id="SM00212">
    <property type="entry name" value="UBCc"/>
    <property type="match status" value="1"/>
</dbReference>
<dbReference type="InterPro" id="IPR000608">
    <property type="entry name" value="UBC"/>
</dbReference>
<evidence type="ECO:0000313" key="4">
    <source>
        <dbReference type="Proteomes" id="UP001586593"/>
    </source>
</evidence>
<dbReference type="PANTHER" id="PTHR24067">
    <property type="entry name" value="UBIQUITIN-CONJUGATING ENZYME E2"/>
    <property type="match status" value="1"/>
</dbReference>
<gene>
    <name evidence="3" type="ORF">VTK73DRAFT_6854</name>
</gene>
<dbReference type="InterPro" id="IPR016135">
    <property type="entry name" value="UBQ-conjugating_enzyme/RWD"/>
</dbReference>
<dbReference type="Proteomes" id="UP001586593">
    <property type="component" value="Unassembled WGS sequence"/>
</dbReference>
<dbReference type="Gene3D" id="3.10.110.10">
    <property type="entry name" value="Ubiquitin Conjugating Enzyme"/>
    <property type="match status" value="1"/>
</dbReference>
<organism evidence="3 4">
    <name type="scientific">Phialemonium thermophilum</name>
    <dbReference type="NCBI Taxonomy" id="223376"/>
    <lineage>
        <taxon>Eukaryota</taxon>
        <taxon>Fungi</taxon>
        <taxon>Dikarya</taxon>
        <taxon>Ascomycota</taxon>
        <taxon>Pezizomycotina</taxon>
        <taxon>Sordariomycetes</taxon>
        <taxon>Sordariomycetidae</taxon>
        <taxon>Cephalothecales</taxon>
        <taxon>Cephalothecaceae</taxon>
        <taxon>Phialemonium</taxon>
    </lineage>
</organism>
<feature type="domain" description="UBC core" evidence="2">
    <location>
        <begin position="2"/>
        <end position="152"/>
    </location>
</feature>
<proteinExistence type="predicted"/>